<reference evidence="1 2" key="1">
    <citation type="submission" date="2024-04" db="EMBL/GenBank/DDBJ databases">
        <title>The reference genome of an endangered Asteraceae, Deinandra increscens subsp. villosa, native to the Central Coast of California.</title>
        <authorList>
            <person name="Guilliams M."/>
            <person name="Hasenstab-Lehman K."/>
            <person name="Meyer R."/>
            <person name="Mcevoy S."/>
        </authorList>
    </citation>
    <scope>NUCLEOTIDE SEQUENCE [LARGE SCALE GENOMIC DNA]</scope>
    <source>
        <tissue evidence="1">Leaf</tissue>
    </source>
</reference>
<gene>
    <name evidence="1" type="ORF">SSX86_028448</name>
</gene>
<accession>A0AAP0C8R8</accession>
<protein>
    <submittedName>
        <fullName evidence="1">Uncharacterized protein</fullName>
    </submittedName>
</protein>
<dbReference type="PANTHER" id="PTHR35687:SF1">
    <property type="entry name" value="OS07G0516700 PROTEIN"/>
    <property type="match status" value="1"/>
</dbReference>
<sequence length="111" mass="13003">MNVCGKSAYAYSKMEMEDPEEIKSRKARFLIYKSLEKADDSIRKSRKPSWLKVRIFRMKIKFGKKMKKLKKSLLVVSRCGAARVGVLQQWKNLFTVRKTMLKIPTVFPSIQ</sequence>
<dbReference type="EMBL" id="JBCNJP010000027">
    <property type="protein sequence ID" value="KAK9051820.1"/>
    <property type="molecule type" value="Genomic_DNA"/>
</dbReference>
<name>A0AAP0C8R8_9ASTR</name>
<dbReference type="AlphaFoldDB" id="A0AAP0C8R8"/>
<comment type="caution">
    <text evidence="1">The sequence shown here is derived from an EMBL/GenBank/DDBJ whole genome shotgun (WGS) entry which is preliminary data.</text>
</comment>
<evidence type="ECO:0000313" key="1">
    <source>
        <dbReference type="EMBL" id="KAK9051820.1"/>
    </source>
</evidence>
<keyword evidence="2" id="KW-1185">Reference proteome</keyword>
<evidence type="ECO:0000313" key="2">
    <source>
        <dbReference type="Proteomes" id="UP001408789"/>
    </source>
</evidence>
<dbReference type="PANTHER" id="PTHR35687">
    <property type="entry name" value="OS07G0516700 PROTEIN"/>
    <property type="match status" value="1"/>
</dbReference>
<organism evidence="1 2">
    <name type="scientific">Deinandra increscens subsp. villosa</name>
    <dbReference type="NCBI Taxonomy" id="3103831"/>
    <lineage>
        <taxon>Eukaryota</taxon>
        <taxon>Viridiplantae</taxon>
        <taxon>Streptophyta</taxon>
        <taxon>Embryophyta</taxon>
        <taxon>Tracheophyta</taxon>
        <taxon>Spermatophyta</taxon>
        <taxon>Magnoliopsida</taxon>
        <taxon>eudicotyledons</taxon>
        <taxon>Gunneridae</taxon>
        <taxon>Pentapetalae</taxon>
        <taxon>asterids</taxon>
        <taxon>campanulids</taxon>
        <taxon>Asterales</taxon>
        <taxon>Asteraceae</taxon>
        <taxon>Asteroideae</taxon>
        <taxon>Heliantheae alliance</taxon>
        <taxon>Madieae</taxon>
        <taxon>Madiinae</taxon>
        <taxon>Deinandra</taxon>
    </lineage>
</organism>
<dbReference type="Proteomes" id="UP001408789">
    <property type="component" value="Unassembled WGS sequence"/>
</dbReference>
<proteinExistence type="predicted"/>